<dbReference type="SMR" id="A0A1J6J248"/>
<dbReference type="Proteomes" id="UP000187609">
    <property type="component" value="Unassembled WGS sequence"/>
</dbReference>
<dbReference type="AlphaFoldDB" id="A0A1J6J248"/>
<gene>
    <name evidence="2" type="ORF">A4A49_02771</name>
</gene>
<dbReference type="OrthoDB" id="1294332at2759"/>
<feature type="region of interest" description="Disordered" evidence="1">
    <location>
        <begin position="96"/>
        <end position="126"/>
    </location>
</feature>
<accession>A0A1J6J248</accession>
<dbReference type="KEGG" id="nau:109229625"/>
<keyword evidence="3" id="KW-1185">Reference proteome</keyword>
<feature type="compositionally biased region" description="Basic and acidic residues" evidence="1">
    <location>
        <begin position="96"/>
        <end position="105"/>
    </location>
</feature>
<dbReference type="Gene3D" id="3.10.20.90">
    <property type="entry name" value="Phosphatidylinositol 3-kinase Catalytic Subunit, Chain A, domain 1"/>
    <property type="match status" value="1"/>
</dbReference>
<proteinExistence type="predicted"/>
<protein>
    <recommendedName>
        <fullName evidence="4">Ubiquitin-like domain-containing protein</fullName>
    </recommendedName>
</protein>
<sequence>MVSSSSSTSTPSLQVKIPATGEGKLTINVKSPTSEMYAEVKEADKVKDLEKVIKKAWGDDYLALYYKSIKMKSDQPLSFYNLRDGSIVRVSLLAEPPHESKSSRETKKHAKLQLERRSSTNSSSNGGNGCGNVVFHMAKMLSQFCSSIFPSH</sequence>
<reference evidence="2" key="1">
    <citation type="submission" date="2016-11" db="EMBL/GenBank/DDBJ databases">
        <title>The genome of Nicotiana attenuata.</title>
        <authorList>
            <person name="Xu S."/>
            <person name="Brockmoeller T."/>
            <person name="Gaquerel E."/>
            <person name="Navarro A."/>
            <person name="Kuhl H."/>
            <person name="Gase K."/>
            <person name="Ling Z."/>
            <person name="Zhou W."/>
            <person name="Kreitzer C."/>
            <person name="Stanke M."/>
            <person name="Tang H."/>
            <person name="Lyons E."/>
            <person name="Pandey P."/>
            <person name="Pandey S.P."/>
            <person name="Timmermann B."/>
            <person name="Baldwin I.T."/>
        </authorList>
    </citation>
    <scope>NUCLEOTIDE SEQUENCE [LARGE SCALE GENOMIC DNA]</scope>
    <source>
        <strain evidence="2">UT</strain>
    </source>
</reference>
<organism evidence="2 3">
    <name type="scientific">Nicotiana attenuata</name>
    <name type="common">Coyote tobacco</name>
    <dbReference type="NCBI Taxonomy" id="49451"/>
    <lineage>
        <taxon>Eukaryota</taxon>
        <taxon>Viridiplantae</taxon>
        <taxon>Streptophyta</taxon>
        <taxon>Embryophyta</taxon>
        <taxon>Tracheophyta</taxon>
        <taxon>Spermatophyta</taxon>
        <taxon>Magnoliopsida</taxon>
        <taxon>eudicotyledons</taxon>
        <taxon>Gunneridae</taxon>
        <taxon>Pentapetalae</taxon>
        <taxon>asterids</taxon>
        <taxon>lamiids</taxon>
        <taxon>Solanales</taxon>
        <taxon>Solanaceae</taxon>
        <taxon>Nicotianoideae</taxon>
        <taxon>Nicotianeae</taxon>
        <taxon>Nicotiana</taxon>
    </lineage>
</organism>
<dbReference type="OMA" id="FLFHMAK"/>
<dbReference type="SUPFAM" id="SSF54236">
    <property type="entry name" value="Ubiquitin-like"/>
    <property type="match status" value="1"/>
</dbReference>
<dbReference type="Gramene" id="OIT01337">
    <property type="protein sequence ID" value="OIT01337"/>
    <property type="gene ID" value="A4A49_02771"/>
</dbReference>
<evidence type="ECO:0000313" key="3">
    <source>
        <dbReference type="Proteomes" id="UP000187609"/>
    </source>
</evidence>
<dbReference type="InterPro" id="IPR029071">
    <property type="entry name" value="Ubiquitin-like_domsf"/>
</dbReference>
<dbReference type="EMBL" id="MJEQ01037189">
    <property type="protein sequence ID" value="OIT01337.1"/>
    <property type="molecule type" value="Genomic_DNA"/>
</dbReference>
<dbReference type="CDD" id="cd17039">
    <property type="entry name" value="Ubl_ubiquitin_like"/>
    <property type="match status" value="1"/>
</dbReference>
<evidence type="ECO:0000256" key="1">
    <source>
        <dbReference type="SAM" id="MobiDB-lite"/>
    </source>
</evidence>
<evidence type="ECO:0008006" key="4">
    <source>
        <dbReference type="Google" id="ProtNLM"/>
    </source>
</evidence>
<evidence type="ECO:0000313" key="2">
    <source>
        <dbReference type="EMBL" id="OIT01337.1"/>
    </source>
</evidence>
<name>A0A1J6J248_NICAT</name>
<comment type="caution">
    <text evidence="2">The sequence shown here is derived from an EMBL/GenBank/DDBJ whole genome shotgun (WGS) entry which is preliminary data.</text>
</comment>